<dbReference type="InterPro" id="IPR050085">
    <property type="entry name" value="AGPR"/>
</dbReference>
<evidence type="ECO:0000256" key="7">
    <source>
        <dbReference type="HAMAP-Rule" id="MF_00150"/>
    </source>
</evidence>
<dbReference type="eggNOG" id="COG0002">
    <property type="taxonomic scope" value="Bacteria"/>
</dbReference>
<keyword evidence="2 7" id="KW-0055">Arginine biosynthesis</keyword>
<comment type="catalytic activity">
    <reaction evidence="6 7">
        <text>N-acetyl-L-glutamate 5-semialdehyde + phosphate + NADP(+) = N-acetyl-L-glutamyl 5-phosphate + NADPH + H(+)</text>
        <dbReference type="Rhea" id="RHEA:21588"/>
        <dbReference type="ChEBI" id="CHEBI:15378"/>
        <dbReference type="ChEBI" id="CHEBI:29123"/>
        <dbReference type="ChEBI" id="CHEBI:43474"/>
        <dbReference type="ChEBI" id="CHEBI:57783"/>
        <dbReference type="ChEBI" id="CHEBI:57936"/>
        <dbReference type="ChEBI" id="CHEBI:58349"/>
        <dbReference type="EC" id="1.2.1.38"/>
    </reaction>
</comment>
<dbReference type="GO" id="GO:0070401">
    <property type="term" value="F:NADP+ binding"/>
    <property type="evidence" value="ECO:0007669"/>
    <property type="project" value="InterPro"/>
</dbReference>
<dbReference type="InterPro" id="IPR058924">
    <property type="entry name" value="AGPR_dimerisation_dom"/>
</dbReference>
<reference evidence="9 10" key="1">
    <citation type="submission" date="2014-06" db="EMBL/GenBank/DDBJ databases">
        <authorList>
            <person name="Teng J.L."/>
            <person name="Huang Y."/>
            <person name="Tse H."/>
            <person name="Lau S.K."/>
            <person name="Woo P.C."/>
        </authorList>
    </citation>
    <scope>NUCLEOTIDE SEQUENCE [LARGE SCALE GENOMIC DNA]</scope>
    <source>
        <strain evidence="9 10">HKU4</strain>
    </source>
</reference>
<comment type="subcellular location">
    <subcellularLocation>
        <location evidence="7">Cytoplasm</location>
    </subcellularLocation>
</comment>
<dbReference type="SUPFAM" id="SSF51735">
    <property type="entry name" value="NAD(P)-binding Rossmann-fold domains"/>
    <property type="match status" value="1"/>
</dbReference>
<dbReference type="RefSeq" id="WP_037617032.1">
    <property type="nucleotide sequence ID" value="NZ_JPEN01000073.1"/>
</dbReference>
<dbReference type="Gene3D" id="3.30.360.10">
    <property type="entry name" value="Dihydrodipicolinate Reductase, domain 2"/>
    <property type="match status" value="1"/>
</dbReference>
<organism evidence="9 10">
    <name type="scientific">Streptococcus sinensis</name>
    <dbReference type="NCBI Taxonomy" id="176090"/>
    <lineage>
        <taxon>Bacteria</taxon>
        <taxon>Bacillati</taxon>
        <taxon>Bacillota</taxon>
        <taxon>Bacilli</taxon>
        <taxon>Lactobacillales</taxon>
        <taxon>Streptococcaceae</taxon>
        <taxon>Streptococcus</taxon>
    </lineage>
</organism>
<dbReference type="SUPFAM" id="SSF55347">
    <property type="entry name" value="Glyceraldehyde-3-phosphate dehydrogenase-like, C-terminal domain"/>
    <property type="match status" value="1"/>
</dbReference>
<evidence type="ECO:0000313" key="10">
    <source>
        <dbReference type="Proteomes" id="UP000030019"/>
    </source>
</evidence>
<feature type="domain" description="Semialdehyde dehydrogenase NAD-binding" evidence="8">
    <location>
        <begin position="2"/>
        <end position="139"/>
    </location>
</feature>
<comment type="pathway">
    <text evidence="1 7">Amino-acid biosynthesis; L-arginine biosynthesis; N(2)-acetyl-L-ornithine from L-glutamate: step 3/4.</text>
</comment>
<comment type="function">
    <text evidence="7">Catalyzes the NADPH-dependent reduction of N-acetyl-5-glutamyl phosphate to yield N-acetyl-L-glutamate 5-semialdehyde.</text>
</comment>
<gene>
    <name evidence="7" type="primary">argC</name>
    <name evidence="9" type="ORF">SSIN_1303</name>
</gene>
<dbReference type="STRING" id="176090.SSIN_1303"/>
<protein>
    <recommendedName>
        <fullName evidence="7">N-acetyl-gamma-glutamyl-phosphate reductase</fullName>
        <shortName evidence="7">AGPR</shortName>
        <ecNumber evidence="7">1.2.1.38</ecNumber>
    </recommendedName>
    <alternativeName>
        <fullName evidence="7">N-acetyl-glutamate semialdehyde dehydrogenase</fullName>
        <shortName evidence="7">NAGSA dehydrogenase</shortName>
    </alternativeName>
</protein>
<keyword evidence="3 7" id="KW-0028">Amino-acid biosynthesis</keyword>
<dbReference type="Pfam" id="PF01118">
    <property type="entry name" value="Semialdhyde_dh"/>
    <property type="match status" value="1"/>
</dbReference>
<dbReference type="AlphaFoldDB" id="A0A0A0DFS4"/>
<comment type="similarity">
    <text evidence="7">Belongs to the NAGSA dehydrogenase family. Type 1 subfamily.</text>
</comment>
<dbReference type="InterPro" id="IPR000534">
    <property type="entry name" value="Semialdehyde_DH_NAD-bd"/>
</dbReference>
<dbReference type="CDD" id="cd23934">
    <property type="entry name" value="AGPR_1_C"/>
    <property type="match status" value="1"/>
</dbReference>
<dbReference type="NCBIfam" id="TIGR01850">
    <property type="entry name" value="argC"/>
    <property type="match status" value="1"/>
</dbReference>
<dbReference type="Proteomes" id="UP000030019">
    <property type="component" value="Unassembled WGS sequence"/>
</dbReference>
<dbReference type="Gene3D" id="3.40.50.720">
    <property type="entry name" value="NAD(P)-binding Rossmann-like Domain"/>
    <property type="match status" value="1"/>
</dbReference>
<dbReference type="CDD" id="cd17895">
    <property type="entry name" value="AGPR_1_N"/>
    <property type="match status" value="1"/>
</dbReference>
<dbReference type="GO" id="GO:0005737">
    <property type="term" value="C:cytoplasm"/>
    <property type="evidence" value="ECO:0007669"/>
    <property type="project" value="UniProtKB-SubCell"/>
</dbReference>
<keyword evidence="7" id="KW-0963">Cytoplasm</keyword>
<evidence type="ECO:0000256" key="3">
    <source>
        <dbReference type="ARBA" id="ARBA00022605"/>
    </source>
</evidence>
<accession>A0A0A0DFS4</accession>
<dbReference type="FunFam" id="3.30.360.10:FF:000014">
    <property type="entry name" value="N-acetyl-gamma-glutamyl-phosphate reductase"/>
    <property type="match status" value="1"/>
</dbReference>
<dbReference type="InterPro" id="IPR036291">
    <property type="entry name" value="NAD(P)-bd_dom_sf"/>
</dbReference>
<comment type="caution">
    <text evidence="9">The sequence shown here is derived from an EMBL/GenBank/DDBJ whole genome shotgun (WGS) entry which is preliminary data.</text>
</comment>
<dbReference type="GO" id="GO:0051287">
    <property type="term" value="F:NAD binding"/>
    <property type="evidence" value="ECO:0007669"/>
    <property type="project" value="InterPro"/>
</dbReference>
<evidence type="ECO:0000313" key="9">
    <source>
        <dbReference type="EMBL" id="KGM36905.1"/>
    </source>
</evidence>
<evidence type="ECO:0000256" key="6">
    <source>
        <dbReference type="ARBA" id="ARBA00050557"/>
    </source>
</evidence>
<dbReference type="SMART" id="SM00859">
    <property type="entry name" value="Semialdhyde_dh"/>
    <property type="match status" value="1"/>
</dbReference>
<dbReference type="Pfam" id="PF22698">
    <property type="entry name" value="Semialdhyde_dhC_1"/>
    <property type="match status" value="1"/>
</dbReference>
<dbReference type="HAMAP" id="MF_00150">
    <property type="entry name" value="ArgC_type1"/>
    <property type="match status" value="1"/>
</dbReference>
<dbReference type="EMBL" id="JPEN01000073">
    <property type="protein sequence ID" value="KGM36905.1"/>
    <property type="molecule type" value="Genomic_DNA"/>
</dbReference>
<evidence type="ECO:0000259" key="8">
    <source>
        <dbReference type="SMART" id="SM00859"/>
    </source>
</evidence>
<evidence type="ECO:0000256" key="4">
    <source>
        <dbReference type="ARBA" id="ARBA00022857"/>
    </source>
</evidence>
<dbReference type="GO" id="GO:0006526">
    <property type="term" value="P:L-arginine biosynthetic process"/>
    <property type="evidence" value="ECO:0007669"/>
    <property type="project" value="UniProtKB-UniRule"/>
</dbReference>
<name>A0A0A0DFS4_9STRE</name>
<dbReference type="InterPro" id="IPR000706">
    <property type="entry name" value="AGPR_type-1"/>
</dbReference>
<keyword evidence="5 7" id="KW-0560">Oxidoreductase</keyword>
<dbReference type="PANTHER" id="PTHR32338">
    <property type="entry name" value="N-ACETYL-GAMMA-GLUTAMYL-PHOSPHATE REDUCTASE, CHLOROPLASTIC-RELATED-RELATED"/>
    <property type="match status" value="1"/>
</dbReference>
<evidence type="ECO:0000256" key="2">
    <source>
        <dbReference type="ARBA" id="ARBA00022571"/>
    </source>
</evidence>
<dbReference type="PATRIC" id="fig|176090.4.peg.1264"/>
<dbReference type="GO" id="GO:0003942">
    <property type="term" value="F:N-acetyl-gamma-glutamyl-phosphate reductase activity"/>
    <property type="evidence" value="ECO:0007669"/>
    <property type="project" value="UniProtKB-UniRule"/>
</dbReference>
<feature type="active site" evidence="7">
    <location>
        <position position="146"/>
    </location>
</feature>
<evidence type="ECO:0000256" key="1">
    <source>
        <dbReference type="ARBA" id="ARBA00004862"/>
    </source>
</evidence>
<keyword evidence="4 7" id="KW-0521">NADP</keyword>
<dbReference type="UniPathway" id="UPA00068">
    <property type="reaction ID" value="UER00108"/>
</dbReference>
<keyword evidence="10" id="KW-1185">Reference proteome</keyword>
<dbReference type="EC" id="1.2.1.38" evidence="7"/>
<evidence type="ECO:0000256" key="5">
    <source>
        <dbReference type="ARBA" id="ARBA00023002"/>
    </source>
</evidence>
<proteinExistence type="inferred from homology"/>
<sequence length="340" mass="37811">MRISIVGITGYSGLELLRILQHHPRAKVVSIHATKEIGKFLSELYPHLKGLCDLKIEVFDSQRIMQQADLVFFATPSGVAKEMVADFIAADFPVIDLSGDHRLPGDIYKKWYKKEPAQAIIQKKFIYALSEFADVSEKRFIANPGCYATATELVLIPLLQAQAIELDSIIVDAKSGLTGAGKNPTEASHFVQVHDNYVTYKLNQHQHIPEIVQFLQSFDEKLASIQFSTSLIPVNRGIVATVYVKLRKGLNVADISSMYRRCYQDKPFVRVQAALPTLHQVIGTNYTDIGFDYNPVTNILTVVAVLDNLVKGAAGQAVQNMNLMFGFQETEGLLSPPLFV</sequence>
<dbReference type="PANTHER" id="PTHR32338:SF10">
    <property type="entry name" value="N-ACETYL-GAMMA-GLUTAMYL-PHOSPHATE REDUCTASE, CHLOROPLASTIC-RELATED"/>
    <property type="match status" value="1"/>
</dbReference>